<sequence length="402" mass="44625">MNDIRFDPHSPSACCPHTSMSLLAGSFRSATRGRPGFTQLPESSAQTKSPARPAEHDCIICREAIVGVDILAPCGHHYDKRCIVDLFEGAAKDESLYPPRCCKQAIPLVSVQRHMSADALWQFREKSEEFGTLKRVYCASRTCSRFLGPQQAPASRSLWSSGPVVKTCPAAGCTARTCLRCKSRVAGDGHRCVEDAQDLDVLALAEDAGWARCPGCETMVELEGGCFHVTCRCNTEFCYVCRASWKTCRCPQWDERRLLAAAKARADAQLGREAAQREAHSLAHRPSKGNIANGLPAVVTTPSLLDAVNHALLQRQGSPLIAPETSATSAVQDPATIKKVRKKLVRKWLERLRVDDDCIHLTWHRRRGAGQCQNCRDDFPLYLYYCQGCEFLTCKRCRMNRL</sequence>
<evidence type="ECO:0000256" key="8">
    <source>
        <dbReference type="ARBA" id="ARBA00022833"/>
    </source>
</evidence>
<name>A0A8E2J3M4_9APHY</name>
<dbReference type="EC" id="2.3.2.31" evidence="2"/>
<protein>
    <recommendedName>
        <fullName evidence="2">RBR-type E3 ubiquitin transferase</fullName>
        <ecNumber evidence="2">2.3.2.31</ecNumber>
    </recommendedName>
</protein>
<dbReference type="InterPro" id="IPR002867">
    <property type="entry name" value="IBR_dom"/>
</dbReference>
<evidence type="ECO:0000256" key="1">
    <source>
        <dbReference type="ARBA" id="ARBA00001798"/>
    </source>
</evidence>
<reference evidence="10 11" key="1">
    <citation type="submission" date="2016-07" db="EMBL/GenBank/DDBJ databases">
        <title>Draft genome of the white-rot fungus Obba rivulosa 3A-2.</title>
        <authorList>
            <consortium name="DOE Joint Genome Institute"/>
            <person name="Miettinen O."/>
            <person name="Riley R."/>
            <person name="Acob R."/>
            <person name="Barry K."/>
            <person name="Cullen D."/>
            <person name="De Vries R."/>
            <person name="Hainaut M."/>
            <person name="Hatakka A."/>
            <person name="Henrissat B."/>
            <person name="Hilden K."/>
            <person name="Kuo R."/>
            <person name="Labutti K."/>
            <person name="Lipzen A."/>
            <person name="Makela M.R."/>
            <person name="Sandor L."/>
            <person name="Spatafora J.W."/>
            <person name="Grigoriev I.V."/>
            <person name="Hibbett D.S."/>
        </authorList>
    </citation>
    <scope>NUCLEOTIDE SEQUENCE [LARGE SCALE GENOMIC DNA]</scope>
    <source>
        <strain evidence="10 11">3A-2</strain>
    </source>
</reference>
<keyword evidence="5" id="KW-0677">Repeat</keyword>
<dbReference type="OrthoDB" id="9977870at2759"/>
<dbReference type="GO" id="GO:0016567">
    <property type="term" value="P:protein ubiquitination"/>
    <property type="evidence" value="ECO:0007669"/>
    <property type="project" value="InterPro"/>
</dbReference>
<keyword evidence="6" id="KW-0863">Zinc-finger</keyword>
<dbReference type="PANTHER" id="PTHR11685">
    <property type="entry name" value="RBR FAMILY RING FINGER AND IBR DOMAIN-CONTAINING"/>
    <property type="match status" value="1"/>
</dbReference>
<evidence type="ECO:0000256" key="7">
    <source>
        <dbReference type="ARBA" id="ARBA00022786"/>
    </source>
</evidence>
<dbReference type="Pfam" id="PF01485">
    <property type="entry name" value="IBR"/>
    <property type="match status" value="1"/>
</dbReference>
<dbReference type="Gene3D" id="1.20.120.1750">
    <property type="match status" value="1"/>
</dbReference>
<dbReference type="InterPro" id="IPR013083">
    <property type="entry name" value="Znf_RING/FYVE/PHD"/>
</dbReference>
<keyword evidence="7" id="KW-0833">Ubl conjugation pathway</keyword>
<comment type="catalytic activity">
    <reaction evidence="1">
        <text>[E2 ubiquitin-conjugating enzyme]-S-ubiquitinyl-L-cysteine + [acceptor protein]-L-lysine = [E2 ubiquitin-conjugating enzyme]-L-cysteine + [acceptor protein]-N(6)-ubiquitinyl-L-lysine.</text>
        <dbReference type="EC" id="2.3.2.31"/>
    </reaction>
</comment>
<dbReference type="EMBL" id="KV722349">
    <property type="protein sequence ID" value="OCH93923.1"/>
    <property type="molecule type" value="Genomic_DNA"/>
</dbReference>
<dbReference type="Gene3D" id="3.30.40.10">
    <property type="entry name" value="Zinc/RING finger domain, C3HC4 (zinc finger)"/>
    <property type="match status" value="1"/>
</dbReference>
<evidence type="ECO:0000256" key="2">
    <source>
        <dbReference type="ARBA" id="ARBA00012251"/>
    </source>
</evidence>
<dbReference type="InterPro" id="IPR031127">
    <property type="entry name" value="E3_UB_ligase_RBR"/>
</dbReference>
<feature type="domain" description="RING-type" evidence="9">
    <location>
        <begin position="54"/>
        <end position="254"/>
    </location>
</feature>
<organism evidence="10 11">
    <name type="scientific">Obba rivulosa</name>
    <dbReference type="NCBI Taxonomy" id="1052685"/>
    <lineage>
        <taxon>Eukaryota</taxon>
        <taxon>Fungi</taxon>
        <taxon>Dikarya</taxon>
        <taxon>Basidiomycota</taxon>
        <taxon>Agaricomycotina</taxon>
        <taxon>Agaricomycetes</taxon>
        <taxon>Polyporales</taxon>
        <taxon>Gelatoporiaceae</taxon>
        <taxon>Obba</taxon>
    </lineage>
</organism>
<keyword evidence="4" id="KW-0479">Metal-binding</keyword>
<keyword evidence="11" id="KW-1185">Reference proteome</keyword>
<evidence type="ECO:0000256" key="3">
    <source>
        <dbReference type="ARBA" id="ARBA00022679"/>
    </source>
</evidence>
<dbReference type="SUPFAM" id="SSF57850">
    <property type="entry name" value="RING/U-box"/>
    <property type="match status" value="2"/>
</dbReference>
<dbReference type="GO" id="GO:0008270">
    <property type="term" value="F:zinc ion binding"/>
    <property type="evidence" value="ECO:0007669"/>
    <property type="project" value="UniProtKB-KW"/>
</dbReference>
<accession>A0A8E2J3M4</accession>
<gene>
    <name evidence="10" type="ORF">OBBRIDRAFT_238838</name>
</gene>
<dbReference type="CDD" id="cd22584">
    <property type="entry name" value="Rcat_RBR_unk"/>
    <property type="match status" value="1"/>
</dbReference>
<evidence type="ECO:0000313" key="10">
    <source>
        <dbReference type="EMBL" id="OCH93923.1"/>
    </source>
</evidence>
<dbReference type="Proteomes" id="UP000250043">
    <property type="component" value="Unassembled WGS sequence"/>
</dbReference>
<dbReference type="PROSITE" id="PS51873">
    <property type="entry name" value="TRIAD"/>
    <property type="match status" value="1"/>
</dbReference>
<dbReference type="InterPro" id="IPR044066">
    <property type="entry name" value="TRIAD_supradom"/>
</dbReference>
<keyword evidence="8" id="KW-0862">Zinc</keyword>
<keyword evidence="3" id="KW-0808">Transferase</keyword>
<dbReference type="AlphaFoldDB" id="A0A8E2J3M4"/>
<evidence type="ECO:0000313" key="11">
    <source>
        <dbReference type="Proteomes" id="UP000250043"/>
    </source>
</evidence>
<evidence type="ECO:0000256" key="5">
    <source>
        <dbReference type="ARBA" id="ARBA00022737"/>
    </source>
</evidence>
<evidence type="ECO:0000256" key="4">
    <source>
        <dbReference type="ARBA" id="ARBA00022723"/>
    </source>
</evidence>
<dbReference type="GO" id="GO:0061630">
    <property type="term" value="F:ubiquitin protein ligase activity"/>
    <property type="evidence" value="ECO:0007669"/>
    <property type="project" value="UniProtKB-EC"/>
</dbReference>
<evidence type="ECO:0000256" key="6">
    <source>
        <dbReference type="ARBA" id="ARBA00022771"/>
    </source>
</evidence>
<proteinExistence type="predicted"/>
<evidence type="ECO:0000259" key="9">
    <source>
        <dbReference type="PROSITE" id="PS51873"/>
    </source>
</evidence>